<proteinExistence type="predicted"/>
<evidence type="ECO:0000313" key="2">
    <source>
        <dbReference type="Proteomes" id="UP000009183"/>
    </source>
</evidence>
<sequence length="56" mass="6285">MGQIQKIIIWSIHPSSIPLESLKMDGLPSDSELIIQEYGSCIVTWNNILLGAWTPF</sequence>
<dbReference type="PaxDb" id="29760-VIT_18s0164g00080.t01"/>
<dbReference type="Proteomes" id="UP000009183">
    <property type="component" value="Chromosome 18"/>
</dbReference>
<name>F6HVW6_VITVI</name>
<dbReference type="EMBL" id="FN596259">
    <property type="protein sequence ID" value="CCB58829.1"/>
    <property type="molecule type" value="Genomic_DNA"/>
</dbReference>
<dbReference type="AlphaFoldDB" id="F6HVW6"/>
<keyword evidence="2" id="KW-1185">Reference proteome</keyword>
<accession>F6HVW6</accession>
<dbReference type="HOGENOM" id="CLU_3018196_0_0_1"/>
<organism evidence="1 2">
    <name type="scientific">Vitis vinifera</name>
    <name type="common">Grape</name>
    <dbReference type="NCBI Taxonomy" id="29760"/>
    <lineage>
        <taxon>Eukaryota</taxon>
        <taxon>Viridiplantae</taxon>
        <taxon>Streptophyta</taxon>
        <taxon>Embryophyta</taxon>
        <taxon>Tracheophyta</taxon>
        <taxon>Spermatophyta</taxon>
        <taxon>Magnoliopsida</taxon>
        <taxon>eudicotyledons</taxon>
        <taxon>Gunneridae</taxon>
        <taxon>Pentapetalae</taxon>
        <taxon>rosids</taxon>
        <taxon>Vitales</taxon>
        <taxon>Vitaceae</taxon>
        <taxon>Viteae</taxon>
        <taxon>Vitis</taxon>
    </lineage>
</organism>
<reference evidence="2" key="1">
    <citation type="journal article" date="2007" name="Nature">
        <title>The grapevine genome sequence suggests ancestral hexaploidization in major angiosperm phyla.</title>
        <authorList>
            <consortium name="The French-Italian Public Consortium for Grapevine Genome Characterization."/>
            <person name="Jaillon O."/>
            <person name="Aury J.-M."/>
            <person name="Noel B."/>
            <person name="Policriti A."/>
            <person name="Clepet C."/>
            <person name="Casagrande A."/>
            <person name="Choisne N."/>
            <person name="Aubourg S."/>
            <person name="Vitulo N."/>
            <person name="Jubin C."/>
            <person name="Vezzi A."/>
            <person name="Legeai F."/>
            <person name="Hugueney P."/>
            <person name="Dasilva C."/>
            <person name="Horner D."/>
            <person name="Mica E."/>
            <person name="Jublot D."/>
            <person name="Poulain J."/>
            <person name="Bruyere C."/>
            <person name="Billault A."/>
            <person name="Segurens B."/>
            <person name="Gouyvenoux M."/>
            <person name="Ugarte E."/>
            <person name="Cattonaro F."/>
            <person name="Anthouard V."/>
            <person name="Vico V."/>
            <person name="Del Fabbro C."/>
            <person name="Alaux M."/>
            <person name="Di Gaspero G."/>
            <person name="Dumas V."/>
            <person name="Felice N."/>
            <person name="Paillard S."/>
            <person name="Juman I."/>
            <person name="Moroldo M."/>
            <person name="Scalabrin S."/>
            <person name="Canaguier A."/>
            <person name="Le Clainche I."/>
            <person name="Malacrida G."/>
            <person name="Durand E."/>
            <person name="Pesole G."/>
            <person name="Laucou V."/>
            <person name="Chatelet P."/>
            <person name="Merdinoglu D."/>
            <person name="Delledonne M."/>
            <person name="Pezzotti M."/>
            <person name="Lecharny A."/>
            <person name="Scarpelli C."/>
            <person name="Artiguenave F."/>
            <person name="Pe M.E."/>
            <person name="Valle G."/>
            <person name="Morgante M."/>
            <person name="Caboche M."/>
            <person name="Adam-Blondon A.-F."/>
            <person name="Weissenbach J."/>
            <person name="Quetier F."/>
            <person name="Wincker P."/>
        </authorList>
    </citation>
    <scope>NUCLEOTIDE SEQUENCE [LARGE SCALE GENOMIC DNA]</scope>
    <source>
        <strain evidence="2">cv. Pinot noir / PN40024</strain>
    </source>
</reference>
<protein>
    <submittedName>
        <fullName evidence="1">Uncharacterized protein</fullName>
    </submittedName>
</protein>
<evidence type="ECO:0000313" key="1">
    <source>
        <dbReference type="EMBL" id="CCB58829.1"/>
    </source>
</evidence>
<dbReference type="InParanoid" id="F6HVW6"/>
<gene>
    <name evidence="1" type="ordered locus">VIT_18s0164g00080</name>
</gene>